<reference evidence="1" key="1">
    <citation type="submission" date="2020-05" db="UniProtKB">
        <authorList>
            <consortium name="EnsemblMetazoa"/>
        </authorList>
    </citation>
    <scope>IDENTIFICATION</scope>
    <source>
        <strain evidence="1">TTRI</strain>
    </source>
</reference>
<protein>
    <submittedName>
        <fullName evidence="1">Uncharacterized protein</fullName>
    </submittedName>
</protein>
<dbReference type="EnsemblMetazoa" id="GAUT000982-RA">
    <property type="protein sequence ID" value="GAUT000982-PA"/>
    <property type="gene ID" value="GAUT000982"/>
</dbReference>
<evidence type="ECO:0000313" key="1">
    <source>
        <dbReference type="EnsemblMetazoa" id="GAUT000982-PA"/>
    </source>
</evidence>
<keyword evidence="2" id="KW-1185">Reference proteome</keyword>
<dbReference type="Proteomes" id="UP000078200">
    <property type="component" value="Unassembled WGS sequence"/>
</dbReference>
<name>A0A1A9UDL8_GLOAU</name>
<evidence type="ECO:0000313" key="2">
    <source>
        <dbReference type="Proteomes" id="UP000078200"/>
    </source>
</evidence>
<dbReference type="AlphaFoldDB" id="A0A1A9UDL8"/>
<accession>A0A1A9UDL8</accession>
<sequence length="111" mass="12423">MDFMTVSVQTVTFRRNSTCPYAKQVVPARQRLIVAIILSKVGIQLSDKWQFAKKTQLPSRIPSIIIFVATGAWPWPKLNENIREDIFVCSAKVRRDCVGSTPGDNTNISGV</sequence>
<proteinExistence type="predicted"/>
<dbReference type="VEuPathDB" id="VectorBase:GAUT000982"/>
<organism evidence="1 2">
    <name type="scientific">Glossina austeni</name>
    <name type="common">Savannah tsetse fly</name>
    <dbReference type="NCBI Taxonomy" id="7395"/>
    <lineage>
        <taxon>Eukaryota</taxon>
        <taxon>Metazoa</taxon>
        <taxon>Ecdysozoa</taxon>
        <taxon>Arthropoda</taxon>
        <taxon>Hexapoda</taxon>
        <taxon>Insecta</taxon>
        <taxon>Pterygota</taxon>
        <taxon>Neoptera</taxon>
        <taxon>Endopterygota</taxon>
        <taxon>Diptera</taxon>
        <taxon>Brachycera</taxon>
        <taxon>Muscomorpha</taxon>
        <taxon>Hippoboscoidea</taxon>
        <taxon>Glossinidae</taxon>
        <taxon>Glossina</taxon>
    </lineage>
</organism>